<dbReference type="Gene3D" id="3.30.420.10">
    <property type="entry name" value="Ribonuclease H-like superfamily/Ribonuclease H"/>
    <property type="match status" value="1"/>
</dbReference>
<dbReference type="CDD" id="cd09274">
    <property type="entry name" value="RNase_HI_RT_Ty3"/>
    <property type="match status" value="1"/>
</dbReference>
<dbReference type="InterPro" id="IPR043502">
    <property type="entry name" value="DNA/RNA_pol_sf"/>
</dbReference>
<organism evidence="3 4">
    <name type="scientific">Vitis vinifera</name>
    <name type="common">Grape</name>
    <dbReference type="NCBI Taxonomy" id="29760"/>
    <lineage>
        <taxon>Eukaryota</taxon>
        <taxon>Viridiplantae</taxon>
        <taxon>Streptophyta</taxon>
        <taxon>Embryophyta</taxon>
        <taxon>Tracheophyta</taxon>
        <taxon>Spermatophyta</taxon>
        <taxon>Magnoliopsida</taxon>
        <taxon>eudicotyledons</taxon>
        <taxon>Gunneridae</taxon>
        <taxon>Pentapetalae</taxon>
        <taxon>rosids</taxon>
        <taxon>Vitales</taxon>
        <taxon>Vitaceae</taxon>
        <taxon>Viteae</taxon>
        <taxon>Vitis</taxon>
    </lineage>
</organism>
<dbReference type="PANTHER" id="PTHR37984:SF5">
    <property type="entry name" value="PROTEIN NYNRIN-LIKE"/>
    <property type="match status" value="1"/>
</dbReference>
<reference evidence="3 4" key="1">
    <citation type="journal article" date="2018" name="PLoS Genet.">
        <title>Population sequencing reveals clonal diversity and ancestral inbreeding in the grapevine cultivar Chardonnay.</title>
        <authorList>
            <person name="Roach M.J."/>
            <person name="Johnson D.L."/>
            <person name="Bohlmann J."/>
            <person name="van Vuuren H.J."/>
            <person name="Jones S.J."/>
            <person name="Pretorius I.S."/>
            <person name="Schmidt S.A."/>
            <person name="Borneman A.R."/>
        </authorList>
    </citation>
    <scope>NUCLEOTIDE SEQUENCE [LARGE SCALE GENOMIC DNA]</scope>
    <source>
        <strain evidence="4">cv. Chardonnay</strain>
        <tissue evidence="3">Leaf</tissue>
    </source>
</reference>
<evidence type="ECO:0000313" key="3">
    <source>
        <dbReference type="EMBL" id="RVW38232.1"/>
    </source>
</evidence>
<dbReference type="InterPro" id="IPR012337">
    <property type="entry name" value="RNaseH-like_sf"/>
</dbReference>
<dbReference type="AlphaFoldDB" id="A0A438DS17"/>
<dbReference type="SUPFAM" id="SSF56672">
    <property type="entry name" value="DNA/RNA polymerases"/>
    <property type="match status" value="1"/>
</dbReference>
<dbReference type="InterPro" id="IPR016197">
    <property type="entry name" value="Chromo-like_dom_sf"/>
</dbReference>
<dbReference type="EMBL" id="QGNW01001509">
    <property type="protein sequence ID" value="RVW38232.1"/>
    <property type="molecule type" value="Genomic_DNA"/>
</dbReference>
<keyword evidence="1" id="KW-0511">Multifunctional enzyme</keyword>
<dbReference type="InterPro" id="IPR036397">
    <property type="entry name" value="RNaseH_sf"/>
</dbReference>
<dbReference type="InterPro" id="IPR050951">
    <property type="entry name" value="Retrovirus_Pol_polyprotein"/>
</dbReference>
<dbReference type="InterPro" id="IPR043128">
    <property type="entry name" value="Rev_trsase/Diguanyl_cyclase"/>
</dbReference>
<dbReference type="Gene3D" id="3.30.70.270">
    <property type="match status" value="3"/>
</dbReference>
<sequence>MVLGVHWLEQLGTVVCDWKRMTMEFSWKHQRHQLEGIDNQPIQPMKFKTISKEIKQRNSIFVVCLHAAMEEVSQGIQPEMQQLLQEFEDMYQEPKQLPPEREIDHHINLKEGTEPINVWSYRFLIPTVDDMLDKLYGATFFTKLDLRSGYHQAIMNSIFWPYLREFVHHKFFIKLGKCAFGQQEVEYLGHIVTPQGVKVDQGKIKAMLNWPRPTNVSDLRGFLGLTGYYKKFVRNYGVIAWPLTNLLKKGQFRWTEETKDAFKALKQAMTSTLTLAMPNFNEPFVIEFDASSAGIKTVLTQQGRPIALMSRALGITKQSWFTYAKEMLAIVQSIQTWRPYLLGQKFYIQSDQCSLKYLMEQRIVTPEQQKWVSKLLGYDYEITYKPRRENSAPDALSRVTGNPSLNTLFVPQTSLWNAIKKEANEHPYMVRIGKLATANLGAPYKWQNGLVCYKNSVVIPPNSQLVNQLLQEFHDSPYGGHSGNKAETLSPVGLLQPLPIPCQVWDNITMGFIEGLPPSNGKSTIFMVVDRLSKSTHFLALSHPYTAKMVAENFVEEIVKLHGLPKSIISDRDPIFISHFWREFFKMSGTKLHMSSAYHPQTDNQSEVVNRCVEQYLCCFVSQQPRKWSSFLPWAEFWYNTTYHSSIGMTPFQALYGRPPPSIPNYQVGASSVNEVDQTLVWETKATSTELPSLTDDGEIIMEPEAILNTRWVKKESSFVEESLVQWKKLPKEDVTWENTQELRNKYINLNLDNKVRLKEWGNDKLRRSTRVPISVRRTDCAWENGCAVKDVLSKT</sequence>
<dbReference type="InterPro" id="IPR023780">
    <property type="entry name" value="Chromo_domain"/>
</dbReference>
<dbReference type="InterPro" id="IPR041577">
    <property type="entry name" value="RT_RNaseH_2"/>
</dbReference>
<dbReference type="SUPFAM" id="SSF53098">
    <property type="entry name" value="Ribonuclease H-like"/>
    <property type="match status" value="1"/>
</dbReference>
<dbReference type="GO" id="GO:0015074">
    <property type="term" value="P:DNA integration"/>
    <property type="evidence" value="ECO:0007669"/>
    <property type="project" value="InterPro"/>
</dbReference>
<dbReference type="Gene3D" id="3.10.20.370">
    <property type="match status" value="1"/>
</dbReference>
<dbReference type="GO" id="GO:0003676">
    <property type="term" value="F:nucleic acid binding"/>
    <property type="evidence" value="ECO:0007669"/>
    <property type="project" value="InterPro"/>
</dbReference>
<dbReference type="SUPFAM" id="SSF54160">
    <property type="entry name" value="Chromo domain-like"/>
    <property type="match status" value="1"/>
</dbReference>
<dbReference type="GO" id="GO:0003824">
    <property type="term" value="F:catalytic activity"/>
    <property type="evidence" value="ECO:0007669"/>
    <property type="project" value="UniProtKB-KW"/>
</dbReference>
<evidence type="ECO:0000256" key="1">
    <source>
        <dbReference type="ARBA" id="ARBA00023268"/>
    </source>
</evidence>
<feature type="domain" description="Integrase catalytic" evidence="2">
    <location>
        <begin position="495"/>
        <end position="659"/>
    </location>
</feature>
<dbReference type="PROSITE" id="PS50994">
    <property type="entry name" value="INTEGRASE"/>
    <property type="match status" value="1"/>
</dbReference>
<accession>A0A438DS17</accession>
<proteinExistence type="predicted"/>
<dbReference type="Proteomes" id="UP000288805">
    <property type="component" value="Unassembled WGS sequence"/>
</dbReference>
<protein>
    <submittedName>
        <fullName evidence="3">Transposon Tf2-12 polyprotein</fullName>
    </submittedName>
</protein>
<dbReference type="Pfam" id="PF00385">
    <property type="entry name" value="Chromo"/>
    <property type="match status" value="1"/>
</dbReference>
<evidence type="ECO:0000313" key="4">
    <source>
        <dbReference type="Proteomes" id="UP000288805"/>
    </source>
</evidence>
<name>A0A438DS17_VITVI</name>
<dbReference type="PANTHER" id="PTHR37984">
    <property type="entry name" value="PROTEIN CBG26694"/>
    <property type="match status" value="1"/>
</dbReference>
<comment type="caution">
    <text evidence="3">The sequence shown here is derived from an EMBL/GenBank/DDBJ whole genome shotgun (WGS) entry which is preliminary data.</text>
</comment>
<dbReference type="InterPro" id="IPR001584">
    <property type="entry name" value="Integrase_cat-core"/>
</dbReference>
<evidence type="ECO:0000259" key="2">
    <source>
        <dbReference type="PROSITE" id="PS50994"/>
    </source>
</evidence>
<dbReference type="FunFam" id="3.30.70.270:FF:000020">
    <property type="entry name" value="Transposon Tf2-6 polyprotein-like Protein"/>
    <property type="match status" value="1"/>
</dbReference>
<dbReference type="Pfam" id="PF17919">
    <property type="entry name" value="RT_RNaseH_2"/>
    <property type="match status" value="1"/>
</dbReference>
<gene>
    <name evidence="3" type="primary">Tf2-12_36</name>
    <name evidence="3" type="ORF">CK203_090940</name>
</gene>